<dbReference type="SUPFAM" id="SSF51735">
    <property type="entry name" value="NAD(P)-binding Rossmann-fold domains"/>
    <property type="match status" value="1"/>
</dbReference>
<protein>
    <submittedName>
        <fullName evidence="6">SDR family oxidoreductase</fullName>
    </submittedName>
</protein>
<evidence type="ECO:0000256" key="4">
    <source>
        <dbReference type="SAM" id="MobiDB-lite"/>
    </source>
</evidence>
<dbReference type="PROSITE" id="PS00061">
    <property type="entry name" value="ADH_SHORT"/>
    <property type="match status" value="1"/>
</dbReference>
<feature type="domain" description="Ketoreductase" evidence="5">
    <location>
        <begin position="11"/>
        <end position="198"/>
    </location>
</feature>
<dbReference type="InterPro" id="IPR002347">
    <property type="entry name" value="SDR_fam"/>
</dbReference>
<dbReference type="EMBL" id="JBHUEY010000001">
    <property type="protein sequence ID" value="MFD1782283.1"/>
    <property type="molecule type" value="Genomic_DNA"/>
</dbReference>
<dbReference type="InterPro" id="IPR036291">
    <property type="entry name" value="NAD(P)-bd_dom_sf"/>
</dbReference>
<dbReference type="SMART" id="SM00822">
    <property type="entry name" value="PKS_KR"/>
    <property type="match status" value="1"/>
</dbReference>
<comment type="similarity">
    <text evidence="1 3">Belongs to the short-chain dehydrogenases/reductases (SDR) family.</text>
</comment>
<evidence type="ECO:0000256" key="3">
    <source>
        <dbReference type="RuleBase" id="RU000363"/>
    </source>
</evidence>
<dbReference type="NCBIfam" id="NF005495">
    <property type="entry name" value="PRK07109.1"/>
    <property type="match status" value="1"/>
</dbReference>
<dbReference type="Proteomes" id="UP001597237">
    <property type="component" value="Unassembled WGS sequence"/>
</dbReference>
<comment type="caution">
    <text evidence="6">The sequence shown here is derived from an EMBL/GenBank/DDBJ whole genome shotgun (WGS) entry which is preliminary data.</text>
</comment>
<dbReference type="PANTHER" id="PTHR44196">
    <property type="entry name" value="DEHYDROGENASE/REDUCTASE SDR FAMILY MEMBER 7B"/>
    <property type="match status" value="1"/>
</dbReference>
<gene>
    <name evidence="6" type="ORF">ACFSC0_02670</name>
</gene>
<feature type="region of interest" description="Disordered" evidence="4">
    <location>
        <begin position="268"/>
        <end position="289"/>
    </location>
</feature>
<name>A0ABW4MWX7_9CAUL</name>
<keyword evidence="2" id="KW-0560">Oxidoreductase</keyword>
<dbReference type="Gene3D" id="3.40.50.720">
    <property type="entry name" value="NAD(P)-binding Rossmann-like Domain"/>
    <property type="match status" value="1"/>
</dbReference>
<keyword evidence="7" id="KW-1185">Reference proteome</keyword>
<dbReference type="PRINTS" id="PR00081">
    <property type="entry name" value="GDHRDH"/>
</dbReference>
<dbReference type="InterPro" id="IPR057326">
    <property type="entry name" value="KR_dom"/>
</dbReference>
<dbReference type="RefSeq" id="WP_377280657.1">
    <property type="nucleotide sequence ID" value="NZ_JBHRSI010000001.1"/>
</dbReference>
<evidence type="ECO:0000313" key="7">
    <source>
        <dbReference type="Proteomes" id="UP001597237"/>
    </source>
</evidence>
<evidence type="ECO:0000313" key="6">
    <source>
        <dbReference type="EMBL" id="MFD1782283.1"/>
    </source>
</evidence>
<evidence type="ECO:0000256" key="1">
    <source>
        <dbReference type="ARBA" id="ARBA00006484"/>
    </source>
</evidence>
<accession>A0ABW4MWX7</accession>
<sequence>MRPRLKPLDQQVIVITGASSGIGLATAKKAAKAGAAVVLAARNEDALRAICAEINAAGGRAHAVGADVGDAQDVEKIARAAIARFGGFDTWVNDAGVGLYAELTETPLEDHAQLFRTNYFGVVNGSIEAAKHLADKPGGGAVINVGSVLSDIGAPILGAYAASKHAVKGFTESLRMELQRHNSPVSVTLIKPSGINSPFSDHARNYMDKPARVPPPVYAPEVVADAILYAAQRPVRTLTVGAGGRQMTLTAALAPHFADRLFGATFPPLSKRKGEKPASDNLYGPAEDGRVSTPHFRGRKFSVYTEARKRPGLTIGLGAFALGLAAAWLGRKQLGAAARPLLARTVRPLAVRAVRRRPMAAARYALRHPRQTLQVARALR</sequence>
<evidence type="ECO:0000256" key="2">
    <source>
        <dbReference type="ARBA" id="ARBA00023002"/>
    </source>
</evidence>
<evidence type="ECO:0000259" key="5">
    <source>
        <dbReference type="SMART" id="SM00822"/>
    </source>
</evidence>
<reference evidence="7" key="1">
    <citation type="journal article" date="2019" name="Int. J. Syst. Evol. Microbiol.">
        <title>The Global Catalogue of Microorganisms (GCM) 10K type strain sequencing project: providing services to taxonomists for standard genome sequencing and annotation.</title>
        <authorList>
            <consortium name="The Broad Institute Genomics Platform"/>
            <consortium name="The Broad Institute Genome Sequencing Center for Infectious Disease"/>
            <person name="Wu L."/>
            <person name="Ma J."/>
        </authorList>
    </citation>
    <scope>NUCLEOTIDE SEQUENCE [LARGE SCALE GENOMIC DNA]</scope>
    <source>
        <strain evidence="7">DFY28</strain>
    </source>
</reference>
<dbReference type="PANTHER" id="PTHR44196:SF1">
    <property type="entry name" value="DEHYDROGENASE_REDUCTASE SDR FAMILY MEMBER 7B"/>
    <property type="match status" value="1"/>
</dbReference>
<dbReference type="PRINTS" id="PR00080">
    <property type="entry name" value="SDRFAMILY"/>
</dbReference>
<dbReference type="InterPro" id="IPR020904">
    <property type="entry name" value="Sc_DH/Rdtase_CS"/>
</dbReference>
<dbReference type="Pfam" id="PF00106">
    <property type="entry name" value="adh_short"/>
    <property type="match status" value="1"/>
</dbReference>
<proteinExistence type="inferred from homology"/>
<organism evidence="6 7">
    <name type="scientific">Phenylobacterium terrae</name>
    <dbReference type="NCBI Taxonomy" id="2665495"/>
    <lineage>
        <taxon>Bacteria</taxon>
        <taxon>Pseudomonadati</taxon>
        <taxon>Pseudomonadota</taxon>
        <taxon>Alphaproteobacteria</taxon>
        <taxon>Caulobacterales</taxon>
        <taxon>Caulobacteraceae</taxon>
        <taxon>Phenylobacterium</taxon>
    </lineage>
</organism>